<dbReference type="InterPro" id="IPR036396">
    <property type="entry name" value="Cyt_P450_sf"/>
</dbReference>
<comment type="cofactor">
    <cofactor evidence="6">
        <name>heme</name>
        <dbReference type="ChEBI" id="CHEBI:30413"/>
    </cofactor>
</comment>
<evidence type="ECO:0000256" key="7">
    <source>
        <dbReference type="RuleBase" id="RU000461"/>
    </source>
</evidence>
<dbReference type="PANTHER" id="PTHR47947:SF24">
    <property type="entry name" value="ISOFLAVONE 2'-HYDROXYLASE-LIKE"/>
    <property type="match status" value="1"/>
</dbReference>
<dbReference type="GO" id="GO:0005506">
    <property type="term" value="F:iron ion binding"/>
    <property type="evidence" value="ECO:0007669"/>
    <property type="project" value="InterPro"/>
</dbReference>
<accession>A0A6P4A8Y6</accession>
<reference evidence="10" key="1">
    <citation type="submission" date="2025-08" db="UniProtKB">
        <authorList>
            <consortium name="RefSeq"/>
        </authorList>
    </citation>
    <scope>IDENTIFICATION</scope>
    <source>
        <tissue evidence="10">Seedling</tissue>
    </source>
</reference>
<dbReference type="GO" id="GO:0016705">
    <property type="term" value="F:oxidoreductase activity, acting on paired donors, with incorporation or reduction of molecular oxygen"/>
    <property type="evidence" value="ECO:0007669"/>
    <property type="project" value="InterPro"/>
</dbReference>
<evidence type="ECO:0000256" key="8">
    <source>
        <dbReference type="SAM" id="Phobius"/>
    </source>
</evidence>
<keyword evidence="9" id="KW-1185">Reference proteome</keyword>
<evidence type="ECO:0000256" key="1">
    <source>
        <dbReference type="ARBA" id="ARBA00022617"/>
    </source>
</evidence>
<dbReference type="Pfam" id="PF00067">
    <property type="entry name" value="p450"/>
    <property type="match status" value="1"/>
</dbReference>
<dbReference type="PRINTS" id="PR00385">
    <property type="entry name" value="P450"/>
</dbReference>
<sequence>MEHIFFPTLLFIIFLLCTFKFFFSSTRKYKNLPPSPPSLPIIGHLHLLKPPVHRAFHLLSQKHGPIFTLWFGYRRVVIVSSSSAVEECFTKNDIVLANRPRLLLGKHLGYNYSTLASSPYGDHWRNLRRISAIEIFSTSRLNLFLSIRRDEIRRTLCKLSRNSIEQFVKVELQPIFTELTFNIIMRMVAGKRYYGDELTDKEEAKQFREIIEEAFVYGGAANPGDFLPVLNWISRDGFEKKIKRLAKRADAFLQSLIDENRDRKESKNTMIDHLLSLQESQPDYYTDQIIKGLIMNILLAGTDTSAVTLEWAMSNLLNHPHILEKAKAELDRQIGQQNLMDEPDLSKLPYLQNIISETLRLYPPAPLLVPHLSSDDCTIGGYNVPRDTILLVNSWAIQRDPKLWNDAESFKPERFETKEVDTTSSYKLMPFGVGRRACPGAGLAQRVVGLSLGSFIQCFDWKRISDKEIDMSEGKGLSMPKVVPLEAMCKARPIMNNVLSETVDDN</sequence>
<dbReference type="InParanoid" id="A0A6P4A8Y6"/>
<dbReference type="PRINTS" id="PR00463">
    <property type="entry name" value="EP450I"/>
</dbReference>
<dbReference type="InterPro" id="IPR002401">
    <property type="entry name" value="Cyt_P450_E_grp-I"/>
</dbReference>
<dbReference type="Proteomes" id="UP001652623">
    <property type="component" value="Chromosome 7"/>
</dbReference>
<dbReference type="GO" id="GO:0004497">
    <property type="term" value="F:monooxygenase activity"/>
    <property type="evidence" value="ECO:0007669"/>
    <property type="project" value="UniProtKB-KW"/>
</dbReference>
<evidence type="ECO:0000256" key="2">
    <source>
        <dbReference type="ARBA" id="ARBA00022723"/>
    </source>
</evidence>
<evidence type="ECO:0000313" key="10">
    <source>
        <dbReference type="RefSeq" id="XP_015890243.2"/>
    </source>
</evidence>
<comment type="similarity">
    <text evidence="7">Belongs to the cytochrome P450 family.</text>
</comment>
<dbReference type="InterPro" id="IPR001128">
    <property type="entry name" value="Cyt_P450"/>
</dbReference>
<proteinExistence type="inferred from homology"/>
<dbReference type="InterPro" id="IPR017972">
    <property type="entry name" value="Cyt_P450_CS"/>
</dbReference>
<dbReference type="CDD" id="cd20653">
    <property type="entry name" value="CYP81"/>
    <property type="match status" value="1"/>
</dbReference>
<feature type="binding site" description="axial binding residue" evidence="6">
    <location>
        <position position="438"/>
    </location>
    <ligand>
        <name>heme</name>
        <dbReference type="ChEBI" id="CHEBI:30413"/>
    </ligand>
    <ligandPart>
        <name>Fe</name>
        <dbReference type="ChEBI" id="CHEBI:18248"/>
    </ligandPart>
</feature>
<dbReference type="PANTHER" id="PTHR47947">
    <property type="entry name" value="CYTOCHROME P450 82C3-RELATED"/>
    <property type="match status" value="1"/>
</dbReference>
<organism evidence="9 10">
    <name type="scientific">Ziziphus jujuba</name>
    <name type="common">Chinese jujube</name>
    <name type="synonym">Ziziphus sativa</name>
    <dbReference type="NCBI Taxonomy" id="326968"/>
    <lineage>
        <taxon>Eukaryota</taxon>
        <taxon>Viridiplantae</taxon>
        <taxon>Streptophyta</taxon>
        <taxon>Embryophyta</taxon>
        <taxon>Tracheophyta</taxon>
        <taxon>Spermatophyta</taxon>
        <taxon>Magnoliopsida</taxon>
        <taxon>eudicotyledons</taxon>
        <taxon>Gunneridae</taxon>
        <taxon>Pentapetalae</taxon>
        <taxon>rosids</taxon>
        <taxon>fabids</taxon>
        <taxon>Rosales</taxon>
        <taxon>Rhamnaceae</taxon>
        <taxon>Paliureae</taxon>
        <taxon>Ziziphus</taxon>
    </lineage>
</organism>
<keyword evidence="2 6" id="KW-0479">Metal-binding</keyword>
<name>A0A6P4A8Y6_ZIZJJ</name>
<dbReference type="FunCoup" id="A0A6P4A8Y6">
    <property type="interactions" value="329"/>
</dbReference>
<evidence type="ECO:0000313" key="9">
    <source>
        <dbReference type="Proteomes" id="UP001652623"/>
    </source>
</evidence>
<protein>
    <submittedName>
        <fullName evidence="10">Cytochrome P450 81E8</fullName>
    </submittedName>
</protein>
<keyword evidence="5 7" id="KW-0503">Monooxygenase</keyword>
<feature type="transmembrane region" description="Helical" evidence="8">
    <location>
        <begin position="6"/>
        <end position="23"/>
    </location>
</feature>
<keyword evidence="8" id="KW-0472">Membrane</keyword>
<dbReference type="GeneID" id="107424872"/>
<evidence type="ECO:0000256" key="3">
    <source>
        <dbReference type="ARBA" id="ARBA00023002"/>
    </source>
</evidence>
<keyword evidence="1 6" id="KW-0349">Heme</keyword>
<dbReference type="PROSITE" id="PS00086">
    <property type="entry name" value="CYTOCHROME_P450"/>
    <property type="match status" value="1"/>
</dbReference>
<dbReference type="SUPFAM" id="SSF48264">
    <property type="entry name" value="Cytochrome P450"/>
    <property type="match status" value="1"/>
</dbReference>
<dbReference type="Gene3D" id="1.10.630.10">
    <property type="entry name" value="Cytochrome P450"/>
    <property type="match status" value="1"/>
</dbReference>
<evidence type="ECO:0000256" key="6">
    <source>
        <dbReference type="PIRSR" id="PIRSR602401-1"/>
    </source>
</evidence>
<evidence type="ECO:0000256" key="4">
    <source>
        <dbReference type="ARBA" id="ARBA00023004"/>
    </source>
</evidence>
<keyword evidence="8" id="KW-1133">Transmembrane helix</keyword>
<dbReference type="AlphaFoldDB" id="A0A6P4A8Y6"/>
<keyword evidence="4 6" id="KW-0408">Iron</keyword>
<dbReference type="GO" id="GO:0020037">
    <property type="term" value="F:heme binding"/>
    <property type="evidence" value="ECO:0007669"/>
    <property type="project" value="InterPro"/>
</dbReference>
<dbReference type="InterPro" id="IPR050651">
    <property type="entry name" value="Plant_Cytochrome_P450_Monoox"/>
</dbReference>
<evidence type="ECO:0000256" key="5">
    <source>
        <dbReference type="ARBA" id="ARBA00023033"/>
    </source>
</evidence>
<dbReference type="RefSeq" id="XP_015890243.2">
    <property type="nucleotide sequence ID" value="XM_016034757.3"/>
</dbReference>
<dbReference type="GO" id="GO:0016020">
    <property type="term" value="C:membrane"/>
    <property type="evidence" value="ECO:0007669"/>
    <property type="project" value="UniProtKB-SubCell"/>
</dbReference>
<dbReference type="KEGG" id="zju:107424872"/>
<gene>
    <name evidence="10" type="primary">LOC107424872</name>
</gene>
<keyword evidence="8" id="KW-0812">Transmembrane</keyword>
<keyword evidence="3 7" id="KW-0560">Oxidoreductase</keyword>